<dbReference type="Gene3D" id="3.30.710.10">
    <property type="entry name" value="Potassium Channel Kv1.1, Chain A"/>
    <property type="match status" value="1"/>
</dbReference>
<evidence type="ECO:0000313" key="6">
    <source>
        <dbReference type="Proteomes" id="UP000683360"/>
    </source>
</evidence>
<dbReference type="OrthoDB" id="6102916at2759"/>
<dbReference type="PROSITE" id="PS50097">
    <property type="entry name" value="BTB"/>
    <property type="match status" value="1"/>
</dbReference>
<dbReference type="PANTHER" id="PTHR45632">
    <property type="entry name" value="LD33804P"/>
    <property type="match status" value="1"/>
</dbReference>
<dbReference type="Gene3D" id="2.120.10.80">
    <property type="entry name" value="Kelch-type beta propeller"/>
    <property type="match status" value="1"/>
</dbReference>
<dbReference type="Pfam" id="PF07707">
    <property type="entry name" value="BACK"/>
    <property type="match status" value="1"/>
</dbReference>
<feature type="compositionally biased region" description="Basic and acidic residues" evidence="3">
    <location>
        <begin position="557"/>
        <end position="569"/>
    </location>
</feature>
<dbReference type="Proteomes" id="UP000683360">
    <property type="component" value="Unassembled WGS sequence"/>
</dbReference>
<feature type="domain" description="BTB" evidence="4">
    <location>
        <begin position="32"/>
        <end position="99"/>
    </location>
</feature>
<evidence type="ECO:0000256" key="1">
    <source>
        <dbReference type="ARBA" id="ARBA00022441"/>
    </source>
</evidence>
<dbReference type="Gene3D" id="1.25.40.420">
    <property type="match status" value="1"/>
</dbReference>
<dbReference type="PANTHER" id="PTHR45632:SF3">
    <property type="entry name" value="KELCH-LIKE PROTEIN 32"/>
    <property type="match status" value="1"/>
</dbReference>
<keyword evidence="2" id="KW-0677">Repeat</keyword>
<dbReference type="InterPro" id="IPR011705">
    <property type="entry name" value="BACK"/>
</dbReference>
<organism evidence="5 6">
    <name type="scientific">Mytilus edulis</name>
    <name type="common">Blue mussel</name>
    <dbReference type="NCBI Taxonomy" id="6550"/>
    <lineage>
        <taxon>Eukaryota</taxon>
        <taxon>Metazoa</taxon>
        <taxon>Spiralia</taxon>
        <taxon>Lophotrochozoa</taxon>
        <taxon>Mollusca</taxon>
        <taxon>Bivalvia</taxon>
        <taxon>Autobranchia</taxon>
        <taxon>Pteriomorphia</taxon>
        <taxon>Mytilida</taxon>
        <taxon>Mytiloidea</taxon>
        <taxon>Mytilidae</taxon>
        <taxon>Mytilinae</taxon>
        <taxon>Mytilus</taxon>
    </lineage>
</organism>
<evidence type="ECO:0000256" key="3">
    <source>
        <dbReference type="SAM" id="MobiDB-lite"/>
    </source>
</evidence>
<dbReference type="InterPro" id="IPR015915">
    <property type="entry name" value="Kelch-typ_b-propeller"/>
</dbReference>
<keyword evidence="6" id="KW-1185">Reference proteome</keyword>
<keyword evidence="1" id="KW-0880">Kelch repeat</keyword>
<proteinExistence type="predicted"/>
<dbReference type="FunFam" id="1.25.40.420:FF:000001">
    <property type="entry name" value="Kelch-like family member 12"/>
    <property type="match status" value="1"/>
</dbReference>
<name>A0A8S3R3G5_MYTED</name>
<sequence length="617" mass="71173">MAEGDDTKDKKKSSFSSTLRNLADMGLSGEMADLEVIVEGKSFPCHRLILSAVSPHFRAMFNSGMIEAQKGQLELPDITKEVFEIMRTFIYTGNVEVDKITEDNIVDLLQASALYELQDMQDECEKVLGKEIGNDNCLPLFKMSRMYNCKLLFDKCRPFIMEGFNGLWKADEFTTLHIEDLESIVRDDELVPVDEEQICEAILMWIKKDPQERKQFIGRLFRHVRFINISPEYLIKELYSEDLLTKDPECKRFLDEARDFHLLPARQHEYTTERFHLRDSDDYEEVILILTEFDMERSGSFYQDGKCLWAFSLQQSRWFTLSPVPHPLNPGLHVGMVSYRTDVFITGGNETKTSKNIIRYDSEKNEFTPIPEAVLKKGRFNHMMVAVRESLFVMGGKIEKARKDGTYQVVPTIEELPVHGKRWRVIGELKTAVHSASTVVVGEKVFVFGGILEDGSFHNRVQVFNVRLRETENVCDIDKSMSQPFKVIHFNGKVVIFTAKGEMHDFDPCGMKFKLMKQIKSTYLPIAAVSHYRGCIILLTGKPDNPNCYNKMYSQQEGEKNQGKEEDQPTPRIKTFFHMMNFAVSQFWVLIMLPDIPKVDFCKQTSTQGSELCYPIR</sequence>
<evidence type="ECO:0000256" key="2">
    <source>
        <dbReference type="ARBA" id="ARBA00022737"/>
    </source>
</evidence>
<dbReference type="SUPFAM" id="SSF117281">
    <property type="entry name" value="Kelch motif"/>
    <property type="match status" value="1"/>
</dbReference>
<dbReference type="EMBL" id="CAJPWZ010000841">
    <property type="protein sequence ID" value="CAG2201313.1"/>
    <property type="molecule type" value="Genomic_DNA"/>
</dbReference>
<dbReference type="InterPro" id="IPR011333">
    <property type="entry name" value="SKP1/BTB/POZ_sf"/>
</dbReference>
<feature type="region of interest" description="Disordered" evidence="3">
    <location>
        <begin position="550"/>
        <end position="569"/>
    </location>
</feature>
<dbReference type="SUPFAM" id="SSF54695">
    <property type="entry name" value="POZ domain"/>
    <property type="match status" value="1"/>
</dbReference>
<evidence type="ECO:0000259" key="4">
    <source>
        <dbReference type="PROSITE" id="PS50097"/>
    </source>
</evidence>
<dbReference type="AlphaFoldDB" id="A0A8S3R3G5"/>
<gene>
    <name evidence="5" type="ORF">MEDL_15959</name>
</gene>
<protein>
    <submittedName>
        <fullName evidence="5">KLHL24_35</fullName>
    </submittedName>
</protein>
<accession>A0A8S3R3G5</accession>
<dbReference type="SMART" id="SM00225">
    <property type="entry name" value="BTB"/>
    <property type="match status" value="1"/>
</dbReference>
<evidence type="ECO:0000313" key="5">
    <source>
        <dbReference type="EMBL" id="CAG2201313.1"/>
    </source>
</evidence>
<reference evidence="5" key="1">
    <citation type="submission" date="2021-03" db="EMBL/GenBank/DDBJ databases">
        <authorList>
            <person name="Bekaert M."/>
        </authorList>
    </citation>
    <scope>NUCLEOTIDE SEQUENCE</scope>
</reference>
<comment type="caution">
    <text evidence="5">The sequence shown here is derived from an EMBL/GenBank/DDBJ whole genome shotgun (WGS) entry which is preliminary data.</text>
</comment>
<dbReference type="SMART" id="SM00875">
    <property type="entry name" value="BACK"/>
    <property type="match status" value="1"/>
</dbReference>
<dbReference type="Pfam" id="PF00651">
    <property type="entry name" value="BTB"/>
    <property type="match status" value="1"/>
</dbReference>
<dbReference type="InterPro" id="IPR000210">
    <property type="entry name" value="BTB/POZ_dom"/>
</dbReference>